<gene>
    <name evidence="1" type="ORF">SCUD_LOCUS7342</name>
</gene>
<dbReference type="Proteomes" id="UP000279833">
    <property type="component" value="Unassembled WGS sequence"/>
</dbReference>
<sequence length="86" mass="10140">MSRQFYCMGLKLGELQNPSSRRYNCILTVFFAKYFGSIGQKLSTTTFCGREQTRSQRRKKILKKHLKWIEHTLRKPPNCVIKQALT</sequence>
<evidence type="ECO:0000313" key="1">
    <source>
        <dbReference type="EMBL" id="VDP25872.1"/>
    </source>
</evidence>
<reference evidence="1 2" key="2">
    <citation type="submission" date="2018-11" db="EMBL/GenBank/DDBJ databases">
        <authorList>
            <consortium name="Pathogen Informatics"/>
        </authorList>
    </citation>
    <scope>NUCLEOTIDE SEQUENCE [LARGE SCALE GENOMIC DNA]</scope>
    <source>
        <strain evidence="1">Dakar</strain>
        <strain evidence="2">Dakar, Senegal</strain>
    </source>
</reference>
<name>A0A183JX96_9TREM</name>
<reference evidence="3" key="1">
    <citation type="submission" date="2016-06" db="UniProtKB">
        <authorList>
            <consortium name="WormBaseParasite"/>
        </authorList>
    </citation>
    <scope>IDENTIFICATION</scope>
</reference>
<dbReference type="EMBL" id="UZAK01032316">
    <property type="protein sequence ID" value="VDP25872.1"/>
    <property type="molecule type" value="Genomic_DNA"/>
</dbReference>
<evidence type="ECO:0000313" key="3">
    <source>
        <dbReference type="WBParaSite" id="SCUD_0000734201-mRNA-1"/>
    </source>
</evidence>
<protein>
    <submittedName>
        <fullName evidence="3">Ovule protein</fullName>
    </submittedName>
</protein>
<dbReference type="WBParaSite" id="SCUD_0000734201-mRNA-1">
    <property type="protein sequence ID" value="SCUD_0000734201-mRNA-1"/>
    <property type="gene ID" value="SCUD_0000734201"/>
</dbReference>
<dbReference type="AlphaFoldDB" id="A0A183JX96"/>
<accession>A0A183JX96</accession>
<organism evidence="3">
    <name type="scientific">Schistosoma curassoni</name>
    <dbReference type="NCBI Taxonomy" id="6186"/>
    <lineage>
        <taxon>Eukaryota</taxon>
        <taxon>Metazoa</taxon>
        <taxon>Spiralia</taxon>
        <taxon>Lophotrochozoa</taxon>
        <taxon>Platyhelminthes</taxon>
        <taxon>Trematoda</taxon>
        <taxon>Digenea</taxon>
        <taxon>Strigeidida</taxon>
        <taxon>Schistosomatoidea</taxon>
        <taxon>Schistosomatidae</taxon>
        <taxon>Schistosoma</taxon>
    </lineage>
</organism>
<proteinExistence type="predicted"/>
<keyword evidence="2" id="KW-1185">Reference proteome</keyword>
<evidence type="ECO:0000313" key="2">
    <source>
        <dbReference type="Proteomes" id="UP000279833"/>
    </source>
</evidence>